<organism evidence="1 2">
    <name type="scientific">Cobetia marina</name>
    <name type="common">Deleya marina</name>
    <dbReference type="NCBI Taxonomy" id="28258"/>
    <lineage>
        <taxon>Bacteria</taxon>
        <taxon>Pseudomonadati</taxon>
        <taxon>Pseudomonadota</taxon>
        <taxon>Gammaproteobacteria</taxon>
        <taxon>Oceanospirillales</taxon>
        <taxon>Halomonadaceae</taxon>
        <taxon>Cobetia</taxon>
    </lineage>
</organism>
<accession>A0ABU9GFZ9</accession>
<gene>
    <name evidence="1" type="ORF">V6243_03645</name>
</gene>
<keyword evidence="2" id="KW-1185">Reference proteome</keyword>
<comment type="caution">
    <text evidence="1">The sequence shown here is derived from an EMBL/GenBank/DDBJ whole genome shotgun (WGS) entry which is preliminary data.</text>
</comment>
<dbReference type="Proteomes" id="UP001378242">
    <property type="component" value="Unassembled WGS sequence"/>
</dbReference>
<proteinExistence type="predicted"/>
<protein>
    <submittedName>
        <fullName evidence="1">Glycosyltransferase family 2 protein</fullName>
    </submittedName>
</protein>
<dbReference type="Pfam" id="PF13704">
    <property type="entry name" value="Glyco_tranf_2_4"/>
    <property type="match status" value="1"/>
</dbReference>
<evidence type="ECO:0000313" key="1">
    <source>
        <dbReference type="EMBL" id="MEL0615912.1"/>
    </source>
</evidence>
<name>A0ABU9GFZ9_COBMA</name>
<evidence type="ECO:0000313" key="2">
    <source>
        <dbReference type="Proteomes" id="UP001378242"/>
    </source>
</evidence>
<reference evidence="1 2" key="1">
    <citation type="submission" date="2024-02" db="EMBL/GenBank/DDBJ databases">
        <title>Bacteria isolated from the canopy kelp, Nereocystis luetkeana.</title>
        <authorList>
            <person name="Pfister C.A."/>
            <person name="Younker I.T."/>
            <person name="Light S.H."/>
        </authorList>
    </citation>
    <scope>NUCLEOTIDE SEQUENCE [LARGE SCALE GENOMIC DNA]</scope>
    <source>
        <strain evidence="1 2">TI.5.07</strain>
    </source>
</reference>
<sequence length="464" mass="53314">MKIKVVAIAKDEAAYLPEWCFHHLYFGFDACEVWLNSITDNSIEVCKTLVTRTQNRFSWVMADDLLASCNVKGKNFQTEAYNTAFGQARRQGFSHVLFIDLDELWTPHDFQSSIHDYLASKDLAQVDVVSFNWAIDTPLHLRPAYSRPFSDLMWVHNNRHVKSLVRTSAKVERINIHTARLKNSENFFLADGRPFKLLEDDQHERSLMSRQQFEVREKRLAGAFIYHRIYRSQHEYLSSLDKGRRHASNDARPLKLNRLGYRSDPKSTKAKRYNIDQQYINEYEAAWGSFLTSELVSHQSSSRAFVTNRYETVLTKLQENDCYLFARYQGLFHSVTDKGIQRLRRKLNWGPKPGSINYVAVTDISLFSGQIVLKGYGFNLHSRKVILGATLLSSSGREYSLSISPVTSEIAADAFDRAPEKCGFVMRSDAQWDGTITSFCVTIGEHDYTVPLDFLPSISILEVN</sequence>
<dbReference type="RefSeq" id="WP_341541889.1">
    <property type="nucleotide sequence ID" value="NZ_JBAKAP010000003.1"/>
</dbReference>
<dbReference type="EMBL" id="JBAKAP010000003">
    <property type="protein sequence ID" value="MEL0615912.1"/>
    <property type="molecule type" value="Genomic_DNA"/>
</dbReference>